<proteinExistence type="inferred from homology"/>
<dbReference type="Gene3D" id="1.20.58.390">
    <property type="entry name" value="Neurotransmitter-gated ion-channel transmembrane domain"/>
    <property type="match status" value="1"/>
</dbReference>
<evidence type="ECO:0000313" key="7">
    <source>
        <dbReference type="EMBL" id="CAL1547519.1"/>
    </source>
</evidence>
<dbReference type="SUPFAM" id="SSF63712">
    <property type="entry name" value="Nicotinic receptor ligand binding domain-like"/>
    <property type="match status" value="1"/>
</dbReference>
<dbReference type="GO" id="GO:0005230">
    <property type="term" value="F:extracellular ligand-gated monoatomic ion channel activity"/>
    <property type="evidence" value="ECO:0007669"/>
    <property type="project" value="InterPro"/>
</dbReference>
<dbReference type="PRINTS" id="PR00252">
    <property type="entry name" value="NRIONCHANNEL"/>
</dbReference>
<dbReference type="InterPro" id="IPR018000">
    <property type="entry name" value="Neurotransmitter_ion_chnl_CS"/>
</dbReference>
<dbReference type="Pfam" id="PF02931">
    <property type="entry name" value="Neur_chan_LBD"/>
    <property type="match status" value="1"/>
</dbReference>
<feature type="signal peptide" evidence="5">
    <location>
        <begin position="1"/>
        <end position="17"/>
    </location>
</feature>
<comment type="caution">
    <text evidence="5">Lacks conserved residue(s) required for the propagation of feature annotation.</text>
</comment>
<keyword evidence="5" id="KW-0732">Signal</keyword>
<comment type="caution">
    <text evidence="7">The sequence shown here is derived from an EMBL/GenBank/DDBJ whole genome shotgun (WGS) entry which is preliminary data.</text>
</comment>
<dbReference type="SUPFAM" id="SSF90112">
    <property type="entry name" value="Neurotransmitter-gated ion-channel transmembrane pore"/>
    <property type="match status" value="1"/>
</dbReference>
<dbReference type="GO" id="GO:0016020">
    <property type="term" value="C:membrane"/>
    <property type="evidence" value="ECO:0007669"/>
    <property type="project" value="UniProtKB-SubCell"/>
</dbReference>
<evidence type="ECO:0000259" key="6">
    <source>
        <dbReference type="Pfam" id="PF02931"/>
    </source>
</evidence>
<reference evidence="7 8" key="1">
    <citation type="submission" date="2024-04" db="EMBL/GenBank/DDBJ databases">
        <authorList>
            <consortium name="Genoscope - CEA"/>
            <person name="William W."/>
        </authorList>
    </citation>
    <scope>NUCLEOTIDE SEQUENCE [LARGE SCALE GENOMIC DNA]</scope>
</reference>
<feature type="transmembrane region" description="Helical" evidence="5">
    <location>
        <begin position="191"/>
        <end position="208"/>
    </location>
</feature>
<protein>
    <recommendedName>
        <fullName evidence="6">Neurotransmitter-gated ion-channel ligand-binding domain-containing protein</fullName>
    </recommendedName>
</protein>
<name>A0AAV2IRA5_LYMST</name>
<keyword evidence="3 5" id="KW-1133">Transmembrane helix</keyword>
<dbReference type="InterPro" id="IPR038050">
    <property type="entry name" value="Neuro_actylchol_rec"/>
</dbReference>
<feature type="transmembrane region" description="Helical" evidence="5">
    <location>
        <begin position="161"/>
        <end position="185"/>
    </location>
</feature>
<dbReference type="PANTHER" id="PTHR18945">
    <property type="entry name" value="NEUROTRANSMITTER GATED ION CHANNEL"/>
    <property type="match status" value="1"/>
</dbReference>
<evidence type="ECO:0000256" key="3">
    <source>
        <dbReference type="ARBA" id="ARBA00022989"/>
    </source>
</evidence>
<sequence>MTVVVYLIVSWKQLGVAWNPKDYHDIDVIFVDTASLWHPQLMAIMGDKDSILMELEETLTVTSDGWVNSSRPYYLSSACEIAFDKYPFDYQTCSIGFYPLGTQFKPTIQVKNPDFTLKSLYSRGGEWMLENVSFSIVTSDESLPISVVFPRYNFTVRRQRTYYVITIIFPMVLTSVMIPLVFLIPSETGEKISYLVAIFTSCAIFLNFI</sequence>
<dbReference type="PROSITE" id="PS00236">
    <property type="entry name" value="NEUROTR_ION_CHANNEL"/>
    <property type="match status" value="1"/>
</dbReference>
<feature type="domain" description="Neurotransmitter-gated ion-channel ligand-binding" evidence="6">
    <location>
        <begin position="1"/>
        <end position="158"/>
    </location>
</feature>
<evidence type="ECO:0000256" key="1">
    <source>
        <dbReference type="ARBA" id="ARBA00004141"/>
    </source>
</evidence>
<dbReference type="EMBL" id="CAXITT010000995">
    <property type="protein sequence ID" value="CAL1547519.1"/>
    <property type="molecule type" value="Genomic_DNA"/>
</dbReference>
<dbReference type="Proteomes" id="UP001497497">
    <property type="component" value="Unassembled WGS sequence"/>
</dbReference>
<feature type="chain" id="PRO_5043100780" description="Neurotransmitter-gated ion-channel ligand-binding domain-containing protein" evidence="5">
    <location>
        <begin position="18"/>
        <end position="209"/>
    </location>
</feature>
<organism evidence="7 8">
    <name type="scientific">Lymnaea stagnalis</name>
    <name type="common">Great pond snail</name>
    <name type="synonym">Helix stagnalis</name>
    <dbReference type="NCBI Taxonomy" id="6523"/>
    <lineage>
        <taxon>Eukaryota</taxon>
        <taxon>Metazoa</taxon>
        <taxon>Spiralia</taxon>
        <taxon>Lophotrochozoa</taxon>
        <taxon>Mollusca</taxon>
        <taxon>Gastropoda</taxon>
        <taxon>Heterobranchia</taxon>
        <taxon>Euthyneura</taxon>
        <taxon>Panpulmonata</taxon>
        <taxon>Hygrophila</taxon>
        <taxon>Lymnaeoidea</taxon>
        <taxon>Lymnaeidae</taxon>
        <taxon>Lymnaea</taxon>
    </lineage>
</organism>
<keyword evidence="5" id="KW-0813">Transport</keyword>
<keyword evidence="2 5" id="KW-0812">Transmembrane</keyword>
<keyword evidence="5" id="KW-0407">Ion channel</keyword>
<evidence type="ECO:0000313" key="8">
    <source>
        <dbReference type="Proteomes" id="UP001497497"/>
    </source>
</evidence>
<evidence type="ECO:0000256" key="5">
    <source>
        <dbReference type="RuleBase" id="RU000687"/>
    </source>
</evidence>
<keyword evidence="8" id="KW-1185">Reference proteome</keyword>
<dbReference type="InterPro" id="IPR036734">
    <property type="entry name" value="Neur_chan_lig-bd_sf"/>
</dbReference>
<comment type="subcellular location">
    <subcellularLocation>
        <location evidence="1">Membrane</location>
        <topology evidence="1">Multi-pass membrane protein</topology>
    </subcellularLocation>
</comment>
<evidence type="ECO:0000256" key="4">
    <source>
        <dbReference type="ARBA" id="ARBA00023136"/>
    </source>
</evidence>
<gene>
    <name evidence="7" type="ORF">GSLYS_00020836001</name>
</gene>
<evidence type="ECO:0000256" key="2">
    <source>
        <dbReference type="ARBA" id="ARBA00022692"/>
    </source>
</evidence>
<comment type="similarity">
    <text evidence="5">Belongs to the ligand-gated ion channel (TC 1.A.9) family.</text>
</comment>
<dbReference type="InterPro" id="IPR036719">
    <property type="entry name" value="Neuro-gated_channel_TM_sf"/>
</dbReference>
<dbReference type="GO" id="GO:0004888">
    <property type="term" value="F:transmembrane signaling receptor activity"/>
    <property type="evidence" value="ECO:0007669"/>
    <property type="project" value="InterPro"/>
</dbReference>
<keyword evidence="5" id="KW-0406">Ion transport</keyword>
<accession>A0AAV2IRA5</accession>
<keyword evidence="4 5" id="KW-0472">Membrane</keyword>
<feature type="non-terminal residue" evidence="7">
    <location>
        <position position="209"/>
    </location>
</feature>
<dbReference type="Gene3D" id="2.70.170.10">
    <property type="entry name" value="Neurotransmitter-gated ion-channel ligand-binding domain"/>
    <property type="match status" value="1"/>
</dbReference>
<dbReference type="InterPro" id="IPR006202">
    <property type="entry name" value="Neur_chan_lig-bd"/>
</dbReference>
<dbReference type="AlphaFoldDB" id="A0AAV2IRA5"/>
<dbReference type="InterPro" id="IPR006201">
    <property type="entry name" value="Neur_channel"/>
</dbReference>